<dbReference type="SMART" id="SM00267">
    <property type="entry name" value="GGDEF"/>
    <property type="match status" value="1"/>
</dbReference>
<dbReference type="Pfam" id="PF00990">
    <property type="entry name" value="GGDEF"/>
    <property type="match status" value="1"/>
</dbReference>
<dbReference type="InterPro" id="IPR052155">
    <property type="entry name" value="Biofilm_reg_signaling"/>
</dbReference>
<dbReference type="SMART" id="SM00086">
    <property type="entry name" value="PAC"/>
    <property type="match status" value="1"/>
</dbReference>
<feature type="transmembrane region" description="Helical" evidence="1">
    <location>
        <begin position="306"/>
        <end position="329"/>
    </location>
</feature>
<dbReference type="InterPro" id="IPR011623">
    <property type="entry name" value="7TMR_DISM_rcpt_extracell_dom1"/>
</dbReference>
<dbReference type="SUPFAM" id="SSF141868">
    <property type="entry name" value="EAL domain-like"/>
    <property type="match status" value="1"/>
</dbReference>
<keyword evidence="1" id="KW-0812">Transmembrane</keyword>
<dbReference type="InterPro" id="IPR001633">
    <property type="entry name" value="EAL_dom"/>
</dbReference>
<feature type="chain" id="PRO_5003865667" evidence="2">
    <location>
        <begin position="30"/>
        <end position="962"/>
    </location>
</feature>
<sequence length="962" mass="105919">MSRSPILAVLATLAAAFIVLATAATSALAIEPIKISRDDVALDLSKAVEIHRGQGDVFQVSTAPDIDGIVRRIEVEAQDARSTGDWAVFALANTTDQQLDRLIVAPHFRLVGSGLFWPDLGSQRIAAITPSAGFTLDRQESPDADEFLVTLNPGSVVTFVAELSSPNLPQIYLWDPGAYKDTVNAYTLFRGIVIGIAGLLALFLTILFVVKGTSMFPATAALAWAVLAYISIDFGFLTKVIQIAPGNEQIWRAGTEVGLAATLVIFLFAYLNLNRWHDHFSYGVLAWILGLGVIAGFAIIDPAASAGIARLSFAATAVVGLGIIVYLSLQGYDRAIMLVPSWVMIIAWMIGSWMAITGMLDNDIVQPAIGGGLILIILLIGFTVMQHAFAGGAIFQGLFSDMERQALAITGSGDVVWDWDVTRDRIVTRPDISKQMGLAAGSLHGPAREWLGLLHTDDRDTFRTMLDVVVEQRRGRVSQSFRLRGADGHYHWFALRARPVIGSDGQVIRCVGTMVDVTEQKKAEERLLHDAVHDNLTGLPSRELFINSLDAIIAIARSEQKVRPTVFVIDIDRFKQVNDELGISVGDTILLTIARRLHRLLRPRDSLSRLSGDQFAMTLLSEQDPARIAAVAEAIREAIRAPVTFARREIILTPSIGLISWTPEQSSAEEMLKDAELAMYQAKRFGGDRIEPFRPAFRSIGNNRLRVESDLRRAIERDELKLVYQPIVRLENESIAGFEALLRWEHPRRGTIAPSDFIPIAESSGLIVQLGLFAMQQAAEDLYRWQKQIGDIPLFVSVNLSSRQLIRRDLVGDVRSVIARSGIRPESFRLELTESLVMDNPEQSTHVLHKLKQIGIGLSLDDFGTGYSSLSYLSSFPFDTIKIDKSFLEDTTPRGAVLVRSMVKMAHELGLSVVAEGVADENEAEELRKMKCEYAQSFLFGVPENAESIQKLLFEQTTASHS</sequence>
<evidence type="ECO:0000313" key="7">
    <source>
        <dbReference type="Proteomes" id="UP000007374"/>
    </source>
</evidence>
<keyword evidence="2" id="KW-0732">Signal</keyword>
<dbReference type="Pfam" id="PF07695">
    <property type="entry name" value="7TMR-DISM_7TM"/>
    <property type="match status" value="1"/>
</dbReference>
<proteinExistence type="predicted"/>
<feature type="transmembrane region" description="Helical" evidence="1">
    <location>
        <begin position="368"/>
        <end position="395"/>
    </location>
</feature>
<reference evidence="6 7" key="1">
    <citation type="journal article" date="2012" name="J. Bacteriol.">
        <title>Genome Sequence of Nitratireductor indicus Type Strain C115.</title>
        <authorList>
            <person name="Lai Q."/>
            <person name="Li G."/>
            <person name="Yu Z."/>
            <person name="Shao Z."/>
        </authorList>
    </citation>
    <scope>NUCLEOTIDE SEQUENCE [LARGE SCALE GENOMIC DNA]</scope>
    <source>
        <strain evidence="6 7">C115</strain>
    </source>
</reference>
<dbReference type="InterPro" id="IPR013655">
    <property type="entry name" value="PAS_fold_3"/>
</dbReference>
<keyword evidence="7" id="KW-1185">Reference proteome</keyword>
<dbReference type="Gene3D" id="3.30.450.20">
    <property type="entry name" value="PAS domain"/>
    <property type="match status" value="1"/>
</dbReference>
<dbReference type="RefSeq" id="WP_009451345.1">
    <property type="nucleotide sequence ID" value="NZ_AMSI01000011.1"/>
</dbReference>
<dbReference type="PATRIC" id="fig|1231190.3.peg.3271"/>
<dbReference type="PROSITE" id="PS50113">
    <property type="entry name" value="PAC"/>
    <property type="match status" value="1"/>
</dbReference>
<dbReference type="InterPro" id="IPR029787">
    <property type="entry name" value="Nucleotide_cyclase"/>
</dbReference>
<dbReference type="PANTHER" id="PTHR44757">
    <property type="entry name" value="DIGUANYLATE CYCLASE DGCP"/>
    <property type="match status" value="1"/>
</dbReference>
<dbReference type="NCBIfam" id="TIGR00254">
    <property type="entry name" value="GGDEF"/>
    <property type="match status" value="1"/>
</dbReference>
<dbReference type="STRING" id="721133.SAMN05216176_111148"/>
<evidence type="ECO:0000256" key="1">
    <source>
        <dbReference type="SAM" id="Phobius"/>
    </source>
</evidence>
<keyword evidence="1" id="KW-0472">Membrane</keyword>
<dbReference type="Pfam" id="PF08447">
    <property type="entry name" value="PAS_3"/>
    <property type="match status" value="1"/>
</dbReference>
<dbReference type="Gene3D" id="3.20.20.450">
    <property type="entry name" value="EAL domain"/>
    <property type="match status" value="1"/>
</dbReference>
<feature type="transmembrane region" description="Helical" evidence="1">
    <location>
        <begin position="280"/>
        <end position="300"/>
    </location>
</feature>
<evidence type="ECO:0000259" key="5">
    <source>
        <dbReference type="PROSITE" id="PS50887"/>
    </source>
</evidence>
<dbReference type="SMART" id="SM00052">
    <property type="entry name" value="EAL"/>
    <property type="match status" value="1"/>
</dbReference>
<keyword evidence="1" id="KW-1133">Transmembrane helix</keyword>
<dbReference type="InterPro" id="IPR000700">
    <property type="entry name" value="PAS-assoc_C"/>
</dbReference>
<feature type="domain" description="GGDEF" evidence="5">
    <location>
        <begin position="562"/>
        <end position="695"/>
    </location>
</feature>
<dbReference type="InterPro" id="IPR035965">
    <property type="entry name" value="PAS-like_dom_sf"/>
</dbReference>
<dbReference type="PROSITE" id="PS50883">
    <property type="entry name" value="EAL"/>
    <property type="match status" value="1"/>
</dbReference>
<dbReference type="PANTHER" id="PTHR44757:SF2">
    <property type="entry name" value="BIOFILM ARCHITECTURE MAINTENANCE PROTEIN MBAA"/>
    <property type="match status" value="1"/>
</dbReference>
<dbReference type="EMBL" id="AMSI01000011">
    <property type="protein sequence ID" value="EKF41330.1"/>
    <property type="molecule type" value="Genomic_DNA"/>
</dbReference>
<dbReference type="CDD" id="cd01949">
    <property type="entry name" value="GGDEF"/>
    <property type="match status" value="1"/>
</dbReference>
<accession>K2NPM9</accession>
<organism evidence="6 7">
    <name type="scientific">Nitratireductor indicus C115</name>
    <dbReference type="NCBI Taxonomy" id="1231190"/>
    <lineage>
        <taxon>Bacteria</taxon>
        <taxon>Pseudomonadati</taxon>
        <taxon>Pseudomonadota</taxon>
        <taxon>Alphaproteobacteria</taxon>
        <taxon>Hyphomicrobiales</taxon>
        <taxon>Phyllobacteriaceae</taxon>
        <taxon>Nitratireductor</taxon>
    </lineage>
</organism>
<feature type="signal peptide" evidence="2">
    <location>
        <begin position="1"/>
        <end position="29"/>
    </location>
</feature>
<dbReference type="AlphaFoldDB" id="K2NPM9"/>
<gene>
    <name evidence="6" type="ORF">NA8A_15801</name>
</gene>
<dbReference type="CDD" id="cd01948">
    <property type="entry name" value="EAL"/>
    <property type="match status" value="1"/>
</dbReference>
<name>K2NPM9_9HYPH</name>
<protein>
    <submittedName>
        <fullName evidence="6">PAS/PAC sensor-containing diguanylate cyclase/phosphodiesterase</fullName>
    </submittedName>
</protein>
<dbReference type="CDD" id="cd00130">
    <property type="entry name" value="PAS"/>
    <property type="match status" value="1"/>
</dbReference>
<dbReference type="InterPro" id="IPR035919">
    <property type="entry name" value="EAL_sf"/>
</dbReference>
<dbReference type="InterPro" id="IPR000160">
    <property type="entry name" value="GGDEF_dom"/>
</dbReference>
<dbReference type="InterPro" id="IPR043128">
    <property type="entry name" value="Rev_trsase/Diguanyl_cyclase"/>
</dbReference>
<dbReference type="SUPFAM" id="SSF55073">
    <property type="entry name" value="Nucleotide cyclase"/>
    <property type="match status" value="1"/>
</dbReference>
<dbReference type="InterPro" id="IPR000014">
    <property type="entry name" value="PAS"/>
</dbReference>
<dbReference type="SUPFAM" id="SSF55785">
    <property type="entry name" value="PYP-like sensor domain (PAS domain)"/>
    <property type="match status" value="1"/>
</dbReference>
<evidence type="ECO:0000259" key="4">
    <source>
        <dbReference type="PROSITE" id="PS50883"/>
    </source>
</evidence>
<feature type="transmembrane region" description="Helical" evidence="1">
    <location>
        <begin position="188"/>
        <end position="210"/>
    </location>
</feature>
<dbReference type="NCBIfam" id="TIGR00229">
    <property type="entry name" value="sensory_box"/>
    <property type="match status" value="1"/>
</dbReference>
<feature type="domain" description="PAC" evidence="3">
    <location>
        <begin position="477"/>
        <end position="529"/>
    </location>
</feature>
<dbReference type="Gene3D" id="3.30.70.270">
    <property type="match status" value="1"/>
</dbReference>
<comment type="caution">
    <text evidence="6">The sequence shown here is derived from an EMBL/GenBank/DDBJ whole genome shotgun (WGS) entry which is preliminary data.</text>
</comment>
<evidence type="ECO:0000313" key="6">
    <source>
        <dbReference type="EMBL" id="EKF41330.1"/>
    </source>
</evidence>
<feature type="transmembrane region" description="Helical" evidence="1">
    <location>
        <begin position="222"/>
        <end position="244"/>
    </location>
</feature>
<dbReference type="eggNOG" id="COG5001">
    <property type="taxonomic scope" value="Bacteria"/>
</dbReference>
<feature type="domain" description="EAL" evidence="4">
    <location>
        <begin position="704"/>
        <end position="957"/>
    </location>
</feature>
<dbReference type="Proteomes" id="UP000007374">
    <property type="component" value="Unassembled WGS sequence"/>
</dbReference>
<dbReference type="PROSITE" id="PS50887">
    <property type="entry name" value="GGDEF"/>
    <property type="match status" value="1"/>
</dbReference>
<dbReference type="Pfam" id="PF00563">
    <property type="entry name" value="EAL"/>
    <property type="match status" value="1"/>
</dbReference>
<feature type="transmembrane region" description="Helical" evidence="1">
    <location>
        <begin position="336"/>
        <end position="356"/>
    </location>
</feature>
<feature type="transmembrane region" description="Helical" evidence="1">
    <location>
        <begin position="250"/>
        <end position="273"/>
    </location>
</feature>
<evidence type="ECO:0000259" key="3">
    <source>
        <dbReference type="PROSITE" id="PS50113"/>
    </source>
</evidence>
<dbReference type="InterPro" id="IPR001610">
    <property type="entry name" value="PAC"/>
</dbReference>
<evidence type="ECO:0000256" key="2">
    <source>
        <dbReference type="SAM" id="SignalP"/>
    </source>
</evidence>